<organism evidence="1 2">
    <name type="scientific">Aureobasidium pullulans EXF-150</name>
    <dbReference type="NCBI Taxonomy" id="1043002"/>
    <lineage>
        <taxon>Eukaryota</taxon>
        <taxon>Fungi</taxon>
        <taxon>Dikarya</taxon>
        <taxon>Ascomycota</taxon>
        <taxon>Pezizomycotina</taxon>
        <taxon>Dothideomycetes</taxon>
        <taxon>Dothideomycetidae</taxon>
        <taxon>Dothideales</taxon>
        <taxon>Saccotheciaceae</taxon>
        <taxon>Aureobasidium</taxon>
    </lineage>
</organism>
<dbReference type="HOGENOM" id="CLU_583909_0_0_1"/>
<sequence length="468" mass="50469">MAKQNQIASHSSAHMHDSALPGLYSNILSESLTPGTSAIFLFSVLIKKATFKNSICFPLCTLISTNMEKEQFVMQSLRSLSDRDIPKRFDGGKTNGCVKFFGNTAAGRIVRATTSSTVNVVNSVLYLSPWGGLNPIVIANIRCRDALLFGMGLALGGVGIEATADLIPLDVVERAADFLLGGTAAGTVGKLLVFQVVEEALDEGFDKGNEVVRKGVGPRGKSLAPVGGSTTLKNLFVKIKTPFMGEKAVVEMRGATELGLLGCDVTKAWFVPYLESTGRTCLLKRSSSFGIAHMLGPAIRGTGDWHLALSLLQALPSLIRLSTIDSPLPDKTHGHLLIATVAIAPYRGLWSQAKCPNSAKLMLRLLDQASGLVVPVKDTTPIISWSGITVKQMRSAPSGSQSVKDQCQLWSEFIKEHVEVERMQGDWEKKLVASIKAIAASWSYDQAKDGEWLNNVDLNRAGIVAFYY</sequence>
<dbReference type="Proteomes" id="UP000030706">
    <property type="component" value="Unassembled WGS sequence"/>
</dbReference>
<dbReference type="RefSeq" id="XP_029755860.1">
    <property type="nucleotide sequence ID" value="XM_029907346.1"/>
</dbReference>
<dbReference type="STRING" id="1043002.A0A074X2S8"/>
<name>A0A074X2S8_AURPU</name>
<reference evidence="1 2" key="1">
    <citation type="journal article" date="2014" name="BMC Genomics">
        <title>Genome sequencing of four Aureobasidium pullulans varieties: biotechnological potential, stress tolerance, and description of new species.</title>
        <authorList>
            <person name="Gostin Ar C."/>
            <person name="Ohm R.A."/>
            <person name="Kogej T."/>
            <person name="Sonjak S."/>
            <person name="Turk M."/>
            <person name="Zajc J."/>
            <person name="Zalar P."/>
            <person name="Grube M."/>
            <person name="Sun H."/>
            <person name="Han J."/>
            <person name="Sharma A."/>
            <person name="Chiniquy J."/>
            <person name="Ngan C.Y."/>
            <person name="Lipzen A."/>
            <person name="Barry K."/>
            <person name="Grigoriev I.V."/>
            <person name="Gunde-Cimerman N."/>
        </authorList>
    </citation>
    <scope>NUCLEOTIDE SEQUENCE [LARGE SCALE GENOMIC DNA]</scope>
    <source>
        <strain evidence="1 2">EXF-150</strain>
    </source>
</reference>
<evidence type="ECO:0000313" key="1">
    <source>
        <dbReference type="EMBL" id="KEQ79673.1"/>
    </source>
</evidence>
<dbReference type="AlphaFoldDB" id="A0A074X2S8"/>
<accession>A0A074X2S8</accession>
<keyword evidence="2" id="KW-1185">Reference proteome</keyword>
<dbReference type="GeneID" id="40749652"/>
<gene>
    <name evidence="1" type="ORF">M438DRAFT_359534</name>
</gene>
<proteinExistence type="predicted"/>
<protein>
    <submittedName>
        <fullName evidence="1">Uncharacterized protein</fullName>
    </submittedName>
</protein>
<dbReference type="EMBL" id="KL585004">
    <property type="protein sequence ID" value="KEQ79673.1"/>
    <property type="molecule type" value="Genomic_DNA"/>
</dbReference>
<evidence type="ECO:0000313" key="2">
    <source>
        <dbReference type="Proteomes" id="UP000030706"/>
    </source>
</evidence>